<evidence type="ECO:0000259" key="6">
    <source>
        <dbReference type="SMART" id="SM00892"/>
    </source>
</evidence>
<keyword evidence="7" id="KW-0378">Hydrolase</keyword>
<feature type="binding site" evidence="2">
    <location>
        <position position="197"/>
    </location>
    <ligand>
        <name>Mg(2+)</name>
        <dbReference type="ChEBI" id="CHEBI:18420"/>
        <note>catalytic</note>
    </ligand>
</feature>
<evidence type="ECO:0000256" key="3">
    <source>
        <dbReference type="SAM" id="MobiDB-lite"/>
    </source>
</evidence>
<organism evidence="7 8">
    <name type="scientific">Methylovulum psychrotolerans</name>
    <dbReference type="NCBI Taxonomy" id="1704499"/>
    <lineage>
        <taxon>Bacteria</taxon>
        <taxon>Pseudomonadati</taxon>
        <taxon>Pseudomonadota</taxon>
        <taxon>Gammaproteobacteria</taxon>
        <taxon>Methylococcales</taxon>
        <taxon>Methylococcaceae</taxon>
        <taxon>Methylovulum</taxon>
    </lineage>
</organism>
<dbReference type="AlphaFoldDB" id="A0A2S5CIS2"/>
<sequence>MYKPPLLSFPILLAALIFPPATPAANTPCSGKKGGIARCDGQKFVCNDGSYSASKQDCQAMLGGNAAGRGQQATPVTEKNTAGPPPSDFPSPSAADNAGNILKLDYDGFTVWLDCSKRGAVKFRYNPQHDTGNAKRYDKFYLDPNVPAECQQTSAKPYGNGYDRGHQVPANHLDASEAAIKATNTMTNILPQAANMNRGAWLLTEEIIECYRDIDELLVIGGVVWGDNQKDDYFVKSHGIKTPDAYWKVIVRGTGQDERAIAWVVPNSQEATRKNLDKYLVSVSDIEKLTGETIPVHDYAKHGKPGQSWPIPIGCDKS</sequence>
<feature type="chain" id="PRO_5015509864" evidence="4">
    <location>
        <begin position="25"/>
        <end position="318"/>
    </location>
</feature>
<feature type="domain" description="DNA/RNA non-specific endonuclease/pyrophosphatase/phosphodiesterase" evidence="6">
    <location>
        <begin position="105"/>
        <end position="306"/>
    </location>
</feature>
<comment type="caution">
    <text evidence="7">The sequence shown here is derived from an EMBL/GenBank/DDBJ whole genome shotgun (WGS) entry which is preliminary data.</text>
</comment>
<dbReference type="GO" id="GO:0004519">
    <property type="term" value="F:endonuclease activity"/>
    <property type="evidence" value="ECO:0007669"/>
    <property type="project" value="UniProtKB-KW"/>
</dbReference>
<dbReference type="SMART" id="SM00892">
    <property type="entry name" value="Endonuclease_NS"/>
    <property type="match status" value="1"/>
</dbReference>
<dbReference type="Gene3D" id="3.40.570.10">
    <property type="entry name" value="Extracellular Endonuclease, subunit A"/>
    <property type="match status" value="1"/>
</dbReference>
<reference evidence="7 8" key="1">
    <citation type="submission" date="2017-11" db="EMBL/GenBank/DDBJ databases">
        <title>Draft Genome Sequence of Methylobacter psychrotolerans Sph1T, an Obligate Methanotroph from Low-Temperature Environments.</title>
        <authorList>
            <person name="Oshkin I.Y."/>
            <person name="Miroshnikov K."/>
            <person name="Belova S.E."/>
            <person name="Korzhenkov A."/>
            <person name="Toshchakov S.V."/>
            <person name="Dedysh S.N."/>
        </authorList>
    </citation>
    <scope>NUCLEOTIDE SEQUENCE [LARGE SCALE GENOMIC DNA]</scope>
    <source>
        <strain evidence="7 8">Sph1</strain>
    </source>
</reference>
<dbReference type="InterPro" id="IPR020821">
    <property type="entry name" value="ENPP1-3/EXOG-like_nuc-like"/>
</dbReference>
<keyword evidence="7" id="KW-0540">Nuclease</keyword>
<dbReference type="PANTHER" id="PTHR13966:SF5">
    <property type="entry name" value="ENDONUCLEASE G, MITOCHONDRIAL"/>
    <property type="match status" value="1"/>
</dbReference>
<evidence type="ECO:0000256" key="1">
    <source>
        <dbReference type="PIRSR" id="PIRSR640255-1"/>
    </source>
</evidence>
<name>A0A2S5CIS2_9GAMM</name>
<feature type="signal peptide" evidence="4">
    <location>
        <begin position="1"/>
        <end position="24"/>
    </location>
</feature>
<evidence type="ECO:0000313" key="7">
    <source>
        <dbReference type="EMBL" id="POZ50705.1"/>
    </source>
</evidence>
<proteinExistence type="predicted"/>
<dbReference type="SMART" id="SM00477">
    <property type="entry name" value="NUC"/>
    <property type="match status" value="1"/>
</dbReference>
<feature type="domain" description="ENPP1-3/EXOG-like endonuclease/phosphodiesterase" evidence="5">
    <location>
        <begin position="106"/>
        <end position="306"/>
    </location>
</feature>
<dbReference type="InterPro" id="IPR044925">
    <property type="entry name" value="His-Me_finger_sf"/>
</dbReference>
<keyword evidence="4" id="KW-0732">Signal</keyword>
<feature type="region of interest" description="Disordered" evidence="3">
    <location>
        <begin position="65"/>
        <end position="95"/>
    </location>
</feature>
<keyword evidence="7" id="KW-0255">Endonuclease</keyword>
<evidence type="ECO:0000256" key="2">
    <source>
        <dbReference type="PIRSR" id="PIRSR640255-2"/>
    </source>
</evidence>
<keyword evidence="2" id="KW-0479">Metal-binding</keyword>
<accession>A0A2S5CIS2</accession>
<dbReference type="InterPro" id="IPR040255">
    <property type="entry name" value="Non-specific_endonuclease"/>
</dbReference>
<dbReference type="SUPFAM" id="SSF54060">
    <property type="entry name" value="His-Me finger endonucleases"/>
    <property type="match status" value="1"/>
</dbReference>
<evidence type="ECO:0000313" key="8">
    <source>
        <dbReference type="Proteomes" id="UP000237423"/>
    </source>
</evidence>
<dbReference type="PANTHER" id="PTHR13966">
    <property type="entry name" value="ENDONUCLEASE RELATED"/>
    <property type="match status" value="1"/>
</dbReference>
<protein>
    <submittedName>
        <fullName evidence="7">DNA/RNA non-specific endonuclease</fullName>
    </submittedName>
</protein>
<dbReference type="EMBL" id="PGFZ01000009">
    <property type="protein sequence ID" value="POZ50705.1"/>
    <property type="molecule type" value="Genomic_DNA"/>
</dbReference>
<evidence type="ECO:0000256" key="4">
    <source>
        <dbReference type="SAM" id="SignalP"/>
    </source>
</evidence>
<gene>
    <name evidence="7" type="ORF">AADEFJLK_03602</name>
</gene>
<dbReference type="RefSeq" id="WP_249028075.1">
    <property type="nucleotide sequence ID" value="NZ_PGFZ01000009.1"/>
</dbReference>
<dbReference type="InterPro" id="IPR044929">
    <property type="entry name" value="DNA/RNA_non-sp_Endonuclease_sf"/>
</dbReference>
<feature type="active site" description="Proton acceptor" evidence="1">
    <location>
        <position position="166"/>
    </location>
</feature>
<dbReference type="InterPro" id="IPR001604">
    <property type="entry name" value="Endo_G_ENPP1-like_dom"/>
</dbReference>
<dbReference type="GO" id="GO:0046872">
    <property type="term" value="F:metal ion binding"/>
    <property type="evidence" value="ECO:0007669"/>
    <property type="project" value="UniProtKB-KW"/>
</dbReference>
<dbReference type="GO" id="GO:0016787">
    <property type="term" value="F:hydrolase activity"/>
    <property type="evidence" value="ECO:0007669"/>
    <property type="project" value="InterPro"/>
</dbReference>
<dbReference type="Pfam" id="PF01223">
    <property type="entry name" value="Endonuclease_NS"/>
    <property type="match status" value="1"/>
</dbReference>
<evidence type="ECO:0000259" key="5">
    <source>
        <dbReference type="SMART" id="SM00477"/>
    </source>
</evidence>
<dbReference type="GO" id="GO:0003676">
    <property type="term" value="F:nucleic acid binding"/>
    <property type="evidence" value="ECO:0007669"/>
    <property type="project" value="InterPro"/>
</dbReference>
<dbReference type="Proteomes" id="UP000237423">
    <property type="component" value="Unassembled WGS sequence"/>
</dbReference>
<feature type="compositionally biased region" description="Polar residues" evidence="3">
    <location>
        <begin position="71"/>
        <end position="80"/>
    </location>
</feature>